<name>A0A090AEJ5_9GAMM</name>
<gene>
    <name evidence="1" type="ORF">THII_1047</name>
</gene>
<dbReference type="HOGENOM" id="CLU_2653353_0_0_6"/>
<dbReference type="KEGG" id="tig:THII_1047"/>
<accession>A0A090AEJ5</accession>
<reference evidence="1 2" key="1">
    <citation type="journal article" date="2014" name="ISME J.">
        <title>Ecophysiology of Thioploca ingrica as revealed by the complete genome sequence supplemented with proteomic evidence.</title>
        <authorList>
            <person name="Kojima H."/>
            <person name="Ogura Y."/>
            <person name="Yamamoto N."/>
            <person name="Togashi T."/>
            <person name="Mori H."/>
            <person name="Watanabe T."/>
            <person name="Nemoto F."/>
            <person name="Kurokawa K."/>
            <person name="Hayashi T."/>
            <person name="Fukui M."/>
        </authorList>
    </citation>
    <scope>NUCLEOTIDE SEQUENCE [LARGE SCALE GENOMIC DNA]</scope>
</reference>
<dbReference type="STRING" id="40754.THII_1047"/>
<dbReference type="Proteomes" id="UP000031623">
    <property type="component" value="Chromosome"/>
</dbReference>
<sequence length="76" mass="8693">MQLFIINSCFKSLSTINWVFNGLKISPSFFKGGNPYENADFIRFAKVLNLSNNVAFSKRVFTIYLEENNPRNGHAT</sequence>
<dbReference type="AlphaFoldDB" id="A0A090AEJ5"/>
<proteinExistence type="predicted"/>
<evidence type="ECO:0000313" key="1">
    <source>
        <dbReference type="EMBL" id="BAP55344.1"/>
    </source>
</evidence>
<dbReference type="EMBL" id="AP014633">
    <property type="protein sequence ID" value="BAP55344.1"/>
    <property type="molecule type" value="Genomic_DNA"/>
</dbReference>
<evidence type="ECO:0000313" key="2">
    <source>
        <dbReference type="Proteomes" id="UP000031623"/>
    </source>
</evidence>
<organism evidence="1 2">
    <name type="scientific">Thioploca ingrica</name>
    <dbReference type="NCBI Taxonomy" id="40754"/>
    <lineage>
        <taxon>Bacteria</taxon>
        <taxon>Pseudomonadati</taxon>
        <taxon>Pseudomonadota</taxon>
        <taxon>Gammaproteobacteria</taxon>
        <taxon>Thiotrichales</taxon>
        <taxon>Thiotrichaceae</taxon>
        <taxon>Thioploca</taxon>
    </lineage>
</organism>
<keyword evidence="2" id="KW-1185">Reference proteome</keyword>
<protein>
    <submittedName>
        <fullName evidence="1">Uncharacterized protein</fullName>
    </submittedName>
</protein>